<dbReference type="OrthoDB" id="979415at2"/>
<dbReference type="Proteomes" id="UP000061382">
    <property type="component" value="Chromosome"/>
</dbReference>
<dbReference type="EMBL" id="CP012643">
    <property type="protein sequence ID" value="ALI99161.1"/>
    <property type="molecule type" value="Genomic_DNA"/>
</dbReference>
<dbReference type="KEGG" id="rti:DC20_09460"/>
<dbReference type="RefSeq" id="WP_062543611.1">
    <property type="nucleotide sequence ID" value="NZ_CP012643.1"/>
</dbReference>
<dbReference type="STRING" id="512763.DC20_09460"/>
<evidence type="ECO:0008006" key="3">
    <source>
        <dbReference type="Google" id="ProtNLM"/>
    </source>
</evidence>
<name>A0A0P0CV20_9BACT</name>
<evidence type="ECO:0000313" key="2">
    <source>
        <dbReference type="Proteomes" id="UP000061382"/>
    </source>
</evidence>
<accession>A0A0P0CV20</accession>
<proteinExistence type="predicted"/>
<gene>
    <name evidence="1" type="ORF">DC20_09460</name>
</gene>
<keyword evidence="2" id="KW-1185">Reference proteome</keyword>
<protein>
    <recommendedName>
        <fullName evidence="3">STAS/SEC14 domain-containing protein</fullName>
    </recommendedName>
</protein>
<sequence length="138" mass="16283">MATVYYENHVVTITYEEESQLGMAVWNGFLNSQEFREAITNCVRLIEERKLLRWLGDNRKMKAIRPVDQEWFVENILPRLQQSALRRNAVLVSEDFFNRTAVEQIYRRAEGQGEMITKEFSNRIMAVAWLREPITTPA</sequence>
<organism evidence="1 2">
    <name type="scientific">Rufibacter tibetensis</name>
    <dbReference type="NCBI Taxonomy" id="512763"/>
    <lineage>
        <taxon>Bacteria</taxon>
        <taxon>Pseudomonadati</taxon>
        <taxon>Bacteroidota</taxon>
        <taxon>Cytophagia</taxon>
        <taxon>Cytophagales</taxon>
        <taxon>Hymenobacteraceae</taxon>
        <taxon>Rufibacter</taxon>
    </lineage>
</organism>
<dbReference type="PATRIC" id="fig|512763.3.peg.2088"/>
<evidence type="ECO:0000313" key="1">
    <source>
        <dbReference type="EMBL" id="ALI99161.1"/>
    </source>
</evidence>
<reference evidence="1 2" key="1">
    <citation type="submission" date="2015-08" db="EMBL/GenBank/DDBJ databases">
        <title>Complete genome sequence of Rufibacter tibetensis strain 1351t, a radiation-resistant bacterium from tibet plateau.</title>
        <authorList>
            <person name="Dai J."/>
        </authorList>
    </citation>
    <scope>NUCLEOTIDE SEQUENCE [LARGE SCALE GENOMIC DNA]</scope>
    <source>
        <strain evidence="1 2">1351</strain>
    </source>
</reference>
<dbReference type="AlphaFoldDB" id="A0A0P0CV20"/>